<dbReference type="EMBL" id="CP076724">
    <property type="protein sequence ID" value="QWV99026.1"/>
    <property type="molecule type" value="Genomic_DNA"/>
</dbReference>
<feature type="transmembrane region" description="Helical" evidence="1">
    <location>
        <begin position="101"/>
        <end position="126"/>
    </location>
</feature>
<proteinExistence type="predicted"/>
<gene>
    <name evidence="2" type="ORF">KP005_07015</name>
</gene>
<accession>A0ABX8JPK5</accession>
<feature type="transmembrane region" description="Helical" evidence="1">
    <location>
        <begin position="53"/>
        <end position="74"/>
    </location>
</feature>
<reference evidence="2 3" key="1">
    <citation type="submission" date="2021-06" db="EMBL/GenBank/DDBJ databases">
        <title>Gemonas diversity in paddy soil.</title>
        <authorList>
            <person name="Liu G."/>
        </authorList>
    </citation>
    <scope>NUCLEOTIDE SEQUENCE [LARGE SCALE GENOMIC DNA]</scope>
    <source>
        <strain evidence="2 3">RG29</strain>
    </source>
</reference>
<organism evidence="2 3">
    <name type="scientific">Geomonas diazotrophica</name>
    <dbReference type="NCBI Taxonomy" id="2843197"/>
    <lineage>
        <taxon>Bacteria</taxon>
        <taxon>Pseudomonadati</taxon>
        <taxon>Thermodesulfobacteriota</taxon>
        <taxon>Desulfuromonadia</taxon>
        <taxon>Geobacterales</taxon>
        <taxon>Geobacteraceae</taxon>
        <taxon>Geomonas</taxon>
    </lineage>
</organism>
<evidence type="ECO:0000313" key="2">
    <source>
        <dbReference type="EMBL" id="QWV99026.1"/>
    </source>
</evidence>
<keyword evidence="1" id="KW-1133">Transmembrane helix</keyword>
<evidence type="ECO:0000256" key="1">
    <source>
        <dbReference type="SAM" id="Phobius"/>
    </source>
</evidence>
<feature type="transmembrane region" description="Helical" evidence="1">
    <location>
        <begin position="152"/>
        <end position="183"/>
    </location>
</feature>
<name>A0ABX8JPK5_9BACT</name>
<dbReference type="PANTHER" id="PTHR43471">
    <property type="entry name" value="ABC TRANSPORTER PERMEASE"/>
    <property type="match status" value="1"/>
</dbReference>
<keyword evidence="3" id="KW-1185">Reference proteome</keyword>
<sequence>MLARFPLALATLKGGFRDRLLLGLFVVSLLLVCTLPIFGSFSMRDVTAAATTFSLSAVSAIGVLLVLLIGSALVPRDIQSRSIYSVATLPISRTRYLLEKYLGLSLLLAASLALMGTLNCVGIWLMSGAYPPDRPVVWGNYLLYLIFDLEKLLVLASVLVFFSAVATSSFLPMILTLAVYAVGMTTEKVKLFVETAQGAERMSPFLRGVVQVIYYLFPNLTPFDLKVQMIYALPVDPKALLLTSLYGFGYVVVMLTLASCAFSRRDFI</sequence>
<feature type="transmembrane region" description="Helical" evidence="1">
    <location>
        <begin position="240"/>
        <end position="262"/>
    </location>
</feature>
<keyword evidence="1" id="KW-0812">Transmembrane</keyword>
<feature type="transmembrane region" description="Helical" evidence="1">
    <location>
        <begin position="20"/>
        <end position="41"/>
    </location>
</feature>
<evidence type="ECO:0000313" key="3">
    <source>
        <dbReference type="Proteomes" id="UP000683493"/>
    </source>
</evidence>
<protein>
    <submittedName>
        <fullName evidence="2">ABC transporter permease</fullName>
    </submittedName>
</protein>
<keyword evidence="1" id="KW-0472">Membrane</keyword>
<dbReference type="Proteomes" id="UP000683493">
    <property type="component" value="Chromosome"/>
</dbReference>
<feature type="transmembrane region" description="Helical" evidence="1">
    <location>
        <begin position="204"/>
        <end position="220"/>
    </location>
</feature>
<dbReference type="PANTHER" id="PTHR43471:SF10">
    <property type="entry name" value="SLL1107 PROTEIN"/>
    <property type="match status" value="1"/>
</dbReference>